<proteinExistence type="predicted"/>
<comment type="caution">
    <text evidence="1">The sequence shown here is derived from an EMBL/GenBank/DDBJ whole genome shotgun (WGS) entry which is preliminary data.</text>
</comment>
<dbReference type="AlphaFoldDB" id="A0A2I0KFB8"/>
<evidence type="ECO:0000313" key="2">
    <source>
        <dbReference type="Proteomes" id="UP000233551"/>
    </source>
</evidence>
<evidence type="ECO:0000313" key="1">
    <source>
        <dbReference type="EMBL" id="PKI67199.1"/>
    </source>
</evidence>
<reference evidence="1 2" key="1">
    <citation type="submission" date="2017-11" db="EMBL/GenBank/DDBJ databases">
        <title>De-novo sequencing of pomegranate (Punica granatum L.) genome.</title>
        <authorList>
            <person name="Akparov Z."/>
            <person name="Amiraslanov A."/>
            <person name="Hajiyeva S."/>
            <person name="Abbasov M."/>
            <person name="Kaur K."/>
            <person name="Hamwieh A."/>
            <person name="Solovyev V."/>
            <person name="Salamov A."/>
            <person name="Braich B."/>
            <person name="Kosarev P."/>
            <person name="Mahmoud A."/>
            <person name="Hajiyev E."/>
            <person name="Babayeva S."/>
            <person name="Izzatullayeva V."/>
            <person name="Mammadov A."/>
            <person name="Mammadov A."/>
            <person name="Sharifova S."/>
            <person name="Ojaghi J."/>
            <person name="Eynullazada K."/>
            <person name="Bayramov B."/>
            <person name="Abdulazimova A."/>
            <person name="Shahmuradov I."/>
        </authorList>
    </citation>
    <scope>NUCLEOTIDE SEQUENCE [LARGE SCALE GENOMIC DNA]</scope>
    <source>
        <strain evidence="2">cv. AG2017</strain>
        <tissue evidence="1">Leaf</tissue>
    </source>
</reference>
<keyword evidence="2" id="KW-1185">Reference proteome</keyword>
<sequence>MAGPSGVERQGERILRDGTIETLLYIRLSVLILPPAHPLRVLLPQAYVAAIDFDTEPQSYRDVVRDPRWRKAMAEEIRALEMNKTWTIEKLTPGNVQLDLNEYTK</sequence>
<accession>A0A2I0KFB8</accession>
<protein>
    <submittedName>
        <fullName evidence="1">Uncharacterized protein</fullName>
    </submittedName>
</protein>
<dbReference type="Proteomes" id="UP000233551">
    <property type="component" value="Unassembled WGS sequence"/>
</dbReference>
<gene>
    <name evidence="1" type="ORF">CRG98_012448</name>
</gene>
<organism evidence="1 2">
    <name type="scientific">Punica granatum</name>
    <name type="common">Pomegranate</name>
    <dbReference type="NCBI Taxonomy" id="22663"/>
    <lineage>
        <taxon>Eukaryota</taxon>
        <taxon>Viridiplantae</taxon>
        <taxon>Streptophyta</taxon>
        <taxon>Embryophyta</taxon>
        <taxon>Tracheophyta</taxon>
        <taxon>Spermatophyta</taxon>
        <taxon>Magnoliopsida</taxon>
        <taxon>eudicotyledons</taxon>
        <taxon>Gunneridae</taxon>
        <taxon>Pentapetalae</taxon>
        <taxon>rosids</taxon>
        <taxon>malvids</taxon>
        <taxon>Myrtales</taxon>
        <taxon>Lythraceae</taxon>
        <taxon>Punica</taxon>
    </lineage>
</organism>
<name>A0A2I0KFB8_PUNGR</name>
<dbReference type="EMBL" id="PGOL01000634">
    <property type="protein sequence ID" value="PKI67199.1"/>
    <property type="molecule type" value="Genomic_DNA"/>
</dbReference>